<evidence type="ECO:0000313" key="3">
    <source>
        <dbReference type="Proteomes" id="UP001499884"/>
    </source>
</evidence>
<dbReference type="PANTHER" id="PTHR48079">
    <property type="entry name" value="PROTEIN YEEZ"/>
    <property type="match status" value="1"/>
</dbReference>
<proteinExistence type="predicted"/>
<protein>
    <submittedName>
        <fullName evidence="2">SDR family oxidoreductase</fullName>
    </submittedName>
</protein>
<evidence type="ECO:0000313" key="2">
    <source>
        <dbReference type="EMBL" id="GAA3755729.1"/>
    </source>
</evidence>
<gene>
    <name evidence="2" type="ORF">GCM10023082_58650</name>
</gene>
<feature type="domain" description="NAD-dependent epimerase/dehydratase" evidence="1">
    <location>
        <begin position="3"/>
        <end position="77"/>
    </location>
</feature>
<dbReference type="SUPFAM" id="SSF51735">
    <property type="entry name" value="NAD(P)-binding Rossmann-fold domains"/>
    <property type="match status" value="1"/>
</dbReference>
<name>A0ABP7GAP1_9ACTN</name>
<dbReference type="Proteomes" id="UP001499884">
    <property type="component" value="Unassembled WGS sequence"/>
</dbReference>
<comment type="caution">
    <text evidence="2">The sequence shown here is derived from an EMBL/GenBank/DDBJ whole genome shotgun (WGS) entry which is preliminary data.</text>
</comment>
<dbReference type="InterPro" id="IPR051783">
    <property type="entry name" value="NAD(P)-dependent_oxidoreduct"/>
</dbReference>
<organism evidence="2 3">
    <name type="scientific">Streptomyces tremellae</name>
    <dbReference type="NCBI Taxonomy" id="1124239"/>
    <lineage>
        <taxon>Bacteria</taxon>
        <taxon>Bacillati</taxon>
        <taxon>Actinomycetota</taxon>
        <taxon>Actinomycetes</taxon>
        <taxon>Kitasatosporales</taxon>
        <taxon>Streptomycetaceae</taxon>
        <taxon>Streptomyces</taxon>
    </lineage>
</organism>
<reference evidence="3" key="1">
    <citation type="journal article" date="2019" name="Int. J. Syst. Evol. Microbiol.">
        <title>The Global Catalogue of Microorganisms (GCM) 10K type strain sequencing project: providing services to taxonomists for standard genome sequencing and annotation.</title>
        <authorList>
            <consortium name="The Broad Institute Genomics Platform"/>
            <consortium name="The Broad Institute Genome Sequencing Center for Infectious Disease"/>
            <person name="Wu L."/>
            <person name="Ma J."/>
        </authorList>
    </citation>
    <scope>NUCLEOTIDE SEQUENCE [LARGE SCALE GENOMIC DNA]</scope>
    <source>
        <strain evidence="3">JCM 30846</strain>
    </source>
</reference>
<dbReference type="InterPro" id="IPR036291">
    <property type="entry name" value="NAD(P)-bd_dom_sf"/>
</dbReference>
<keyword evidence="3" id="KW-1185">Reference proteome</keyword>
<dbReference type="InterPro" id="IPR001509">
    <property type="entry name" value="Epimerase_deHydtase"/>
</dbReference>
<accession>A0ABP7GAP1</accession>
<dbReference type="PANTHER" id="PTHR48079:SF6">
    <property type="entry name" value="NAD(P)-BINDING DOMAIN-CONTAINING PROTEIN-RELATED"/>
    <property type="match status" value="1"/>
</dbReference>
<dbReference type="Pfam" id="PF01370">
    <property type="entry name" value="Epimerase"/>
    <property type="match status" value="1"/>
</dbReference>
<sequence>MKILVTGAAGYIGAVVSRTLAAHGHQVVGLAHSARSERAILAMGLPARRGNLDDRDSLEAACSDADVVVDTASADHAGSAEHFLRVLAGTGRTYVRTSGTGIYIDLAAGALNPVVHHEDDGWTPLPPLRRRFSIDQKVLEADGEGLRTVIIRPSMIYGQGASEQLPVLFRAALKHGFAGYSAPGLNRYANVYLDDLAEVYPLVVENPQARGVYNVAASECDSKTISEAIGAALGLPVRPFEDAEEGESVLGHVWNAAMGCNSRVDARRVREELGWRPRGPELVPEIVEGSYRRLWGPKSITVDTGQEAEAA</sequence>
<evidence type="ECO:0000259" key="1">
    <source>
        <dbReference type="Pfam" id="PF01370"/>
    </source>
</evidence>
<dbReference type="Gene3D" id="3.40.50.720">
    <property type="entry name" value="NAD(P)-binding Rossmann-like Domain"/>
    <property type="match status" value="1"/>
</dbReference>
<dbReference type="EMBL" id="BAABEP010000067">
    <property type="protein sequence ID" value="GAA3755729.1"/>
    <property type="molecule type" value="Genomic_DNA"/>
</dbReference>